<dbReference type="InterPro" id="IPR013087">
    <property type="entry name" value="Znf_C2H2_type"/>
</dbReference>
<dbReference type="GO" id="GO:0003677">
    <property type="term" value="F:DNA binding"/>
    <property type="evidence" value="ECO:0007669"/>
    <property type="project" value="UniProtKB-KW"/>
</dbReference>
<evidence type="ECO:0000313" key="10">
    <source>
        <dbReference type="Proteomes" id="UP001626550"/>
    </source>
</evidence>
<dbReference type="SMART" id="SM00355">
    <property type="entry name" value="ZnF_C2H2"/>
    <property type="match status" value="12"/>
</dbReference>
<evidence type="ECO:0000256" key="4">
    <source>
        <dbReference type="ARBA" id="ARBA00022833"/>
    </source>
</evidence>
<evidence type="ECO:0000259" key="8">
    <source>
        <dbReference type="PROSITE" id="PS51253"/>
    </source>
</evidence>
<dbReference type="InterPro" id="IPR009057">
    <property type="entry name" value="Homeodomain-like_sf"/>
</dbReference>
<name>A0ABD2QB08_9PLAT</name>
<dbReference type="SMART" id="SM00674">
    <property type="entry name" value="CENPB"/>
    <property type="match status" value="1"/>
</dbReference>
<dbReference type="GO" id="GO:0008270">
    <property type="term" value="F:zinc ion binding"/>
    <property type="evidence" value="ECO:0007669"/>
    <property type="project" value="UniProtKB-KW"/>
</dbReference>
<dbReference type="InterPro" id="IPR006600">
    <property type="entry name" value="HTH_CenpB_DNA-bd_dom"/>
</dbReference>
<keyword evidence="3 6" id="KW-0863">Zinc-finger</keyword>
<dbReference type="EMBL" id="JBJKFK010000489">
    <property type="protein sequence ID" value="KAL3316741.1"/>
    <property type="molecule type" value="Genomic_DNA"/>
</dbReference>
<dbReference type="PANTHER" id="PTHR24409:SF420">
    <property type="entry name" value="IP01303P"/>
    <property type="match status" value="1"/>
</dbReference>
<dbReference type="PROSITE" id="PS51253">
    <property type="entry name" value="HTH_CENPB"/>
    <property type="match status" value="1"/>
</dbReference>
<evidence type="ECO:0000256" key="6">
    <source>
        <dbReference type="PROSITE-ProRule" id="PRU00042"/>
    </source>
</evidence>
<keyword evidence="4" id="KW-0862">Zinc</keyword>
<keyword evidence="10" id="KW-1185">Reference proteome</keyword>
<dbReference type="Proteomes" id="UP001626550">
    <property type="component" value="Unassembled WGS sequence"/>
</dbReference>
<keyword evidence="1" id="KW-0479">Metal-binding</keyword>
<organism evidence="9 10">
    <name type="scientific">Cichlidogyrus casuarinus</name>
    <dbReference type="NCBI Taxonomy" id="1844966"/>
    <lineage>
        <taxon>Eukaryota</taxon>
        <taxon>Metazoa</taxon>
        <taxon>Spiralia</taxon>
        <taxon>Lophotrochozoa</taxon>
        <taxon>Platyhelminthes</taxon>
        <taxon>Monogenea</taxon>
        <taxon>Monopisthocotylea</taxon>
        <taxon>Dactylogyridea</taxon>
        <taxon>Ancyrocephalidae</taxon>
        <taxon>Cichlidogyrus</taxon>
    </lineage>
</organism>
<evidence type="ECO:0000256" key="5">
    <source>
        <dbReference type="ARBA" id="ARBA00023125"/>
    </source>
</evidence>
<sequence>MSEEVEINKEIIHKGGHNLISIKSDPDAAYNEASKSSNPVPVKCAPTSLVVCDENLLENNDESSDASSDHDDSSYDIDALPSARMLSRLLWHVDYVDKNFVAIDNRRTLNIPFPSPRTRFNLPTDPSDVKTLLKNVPEPNNCISMTPENLRPSVLLLTRIGSCMLKENYGGMNEISVFTRLSGLDENPAKPLYIKPDKPKQPKKSHKVEPIFVKHLMWKAKDDKYLTDDNHADDQELTRSCLTSGCCDIPVSRILLHTHFQKGHLYPKNLRIILATLRKKRPLSQKAYSQSNKMSISYRSSNGWCAFCHKKPPQNLHLHYPREHHVQYWGDPDNRTKCDYCGNYKIGPSQETTIVCLPMDTLRSQDLLLHHAGLVSDSARSLDSHTLTALMLIPNPKAFFNFPCDTVKRRVYRYAAELLSHVEESDELTPSLLHALSISSLYGVLKQNNTSKTCSSKLVAQKTKNKEIKIPTLAEIQEWSKLMYNRNNAASKRTVVATPTPIEPKRVKLNPTPMMQVTVSRVSPSKTFAMAPFAPRTSNITVRAPFHVSFKIDPTWQYAMLLRERGIKKPAVPGQVAEAVRKIWEVTGVPLKSLASIRGYVKALIDTSSRNISLTPTANRTEAWIESYSDQYRKLFSGVAWCECFLDGKTWQQCSCRPAMKTPTLADYDFLRDQASYRELSISITTTTEGSRKRYLRLASVATASKLTPSIVAPRSSIASSTQMKSTMLLCELCSKYQSNADTMASHMRLVHNLTGSPKFDCPVCNNNFYTQAGYENHRNVVCPIKSCSVTFSCLYSLHQHVPKSHAFLPSLEVLRRKSCPAYKTHDDEGSFLCSTCDLVFIGWQKYLQHLNERHANDQPLKLPEKWRCDQEKHEAKLYHCFLCPKVITFSDMFKFWSHKLDKHAEPRMNSIDCPLCKRSFAVCTAYIDHLKVAHATEVFYSCPSDVAEGSAEKAEEDDDDVIIEKVVAAPVQLVRKSTFVPIPVAPAVPIQKNIIVCPPPVEKTKKSFVLYLPKPVSQYFHCKLCDLFFLNTDSVSEHNVAIHNRGADSVMKHGFQVVISRITKRSEKQIYLCVDCRSELENEEAFLEHVSNSREKCLAPRPHFMDLCDLCDMFLADEQTVSAHMMVYHKKKYPNPLSWAVSKCRFCHKVAYDEISLRNHQFVRCPFCSAMVGCLYLLNIHVIIHHRLLNICASKLRSLENARFNAMDRVNRCPHCSDVFQGKAFFWNHVLHQHRDTNRFPNLNSSGIYVNCTACTKTLHSVRELIYHMDYDHRVFVDFVNNGIVPSKKPLEMKRLTLVPAQHQVVVSSSSSEADAASPQVATTSNNKEELNILDEFATGTFSQRELAKKHKCYPNTIRMLLAREEVVRARASSGLSKKHKRSAAQPTYAEVDERTLDFVKQKVSQGINLSYEDIRVHALRVADEIGDQTFGASNGWLHSFLNRYDLKISIIKETSPPLLDTELSFIPDLPVHDSDFSDDE</sequence>
<protein>
    <recommendedName>
        <fullName evidence="11">HTH CENPB-type domain-containing protein</fullName>
    </recommendedName>
</protein>
<dbReference type="PANTHER" id="PTHR24409">
    <property type="entry name" value="ZINC FINGER PROTEIN 142"/>
    <property type="match status" value="1"/>
</dbReference>
<dbReference type="SUPFAM" id="SSF46689">
    <property type="entry name" value="Homeodomain-like"/>
    <property type="match status" value="1"/>
</dbReference>
<comment type="caution">
    <text evidence="9">The sequence shown here is derived from an EMBL/GenBank/DDBJ whole genome shotgun (WGS) entry which is preliminary data.</text>
</comment>
<keyword evidence="5" id="KW-0238">DNA-binding</keyword>
<gene>
    <name evidence="9" type="ORF">Ciccas_004610</name>
</gene>
<keyword evidence="2" id="KW-0677">Repeat</keyword>
<evidence type="ECO:0000256" key="1">
    <source>
        <dbReference type="ARBA" id="ARBA00022723"/>
    </source>
</evidence>
<feature type="domain" description="C2H2-type" evidence="7">
    <location>
        <begin position="832"/>
        <end position="860"/>
    </location>
</feature>
<dbReference type="Gene3D" id="3.30.160.60">
    <property type="entry name" value="Classic Zinc Finger"/>
    <property type="match status" value="1"/>
</dbReference>
<feature type="domain" description="HTH CENPB-type" evidence="8">
    <location>
        <begin position="1381"/>
        <end position="1452"/>
    </location>
</feature>
<evidence type="ECO:0008006" key="11">
    <source>
        <dbReference type="Google" id="ProtNLM"/>
    </source>
</evidence>
<accession>A0ABD2QB08</accession>
<dbReference type="Pfam" id="PF03221">
    <property type="entry name" value="HTH_Tnp_Tc5"/>
    <property type="match status" value="1"/>
</dbReference>
<reference evidence="9 10" key="1">
    <citation type="submission" date="2024-11" db="EMBL/GenBank/DDBJ databases">
        <title>Adaptive evolution of stress response genes in parasites aligns with host niche diversity.</title>
        <authorList>
            <person name="Hahn C."/>
            <person name="Resl P."/>
        </authorList>
    </citation>
    <scope>NUCLEOTIDE SEQUENCE [LARGE SCALE GENOMIC DNA]</scope>
    <source>
        <strain evidence="9">EGGRZ-B1_66</strain>
        <tissue evidence="9">Body</tissue>
    </source>
</reference>
<evidence type="ECO:0000313" key="9">
    <source>
        <dbReference type="EMBL" id="KAL3316741.1"/>
    </source>
</evidence>
<dbReference type="Gene3D" id="1.10.10.60">
    <property type="entry name" value="Homeodomain-like"/>
    <property type="match status" value="1"/>
</dbReference>
<dbReference type="PROSITE" id="PS50157">
    <property type="entry name" value="ZINC_FINGER_C2H2_2"/>
    <property type="match status" value="1"/>
</dbReference>
<evidence type="ECO:0000256" key="3">
    <source>
        <dbReference type="ARBA" id="ARBA00022771"/>
    </source>
</evidence>
<evidence type="ECO:0000256" key="2">
    <source>
        <dbReference type="ARBA" id="ARBA00022737"/>
    </source>
</evidence>
<evidence type="ECO:0000259" key="7">
    <source>
        <dbReference type="PROSITE" id="PS50157"/>
    </source>
</evidence>
<proteinExistence type="predicted"/>
<dbReference type="PROSITE" id="PS00028">
    <property type="entry name" value="ZINC_FINGER_C2H2_1"/>
    <property type="match status" value="7"/>
</dbReference>